<dbReference type="AlphaFoldDB" id="A0A385YR47"/>
<feature type="domain" description="PilZ" evidence="1">
    <location>
        <begin position="5"/>
        <end position="109"/>
    </location>
</feature>
<dbReference type="SUPFAM" id="SSF141371">
    <property type="entry name" value="PilZ domain-like"/>
    <property type="match status" value="1"/>
</dbReference>
<dbReference type="Pfam" id="PF07238">
    <property type="entry name" value="PilZ"/>
    <property type="match status" value="1"/>
</dbReference>
<evidence type="ECO:0000313" key="3">
    <source>
        <dbReference type="Proteomes" id="UP000265725"/>
    </source>
</evidence>
<dbReference type="KEGG" id="paek:D3873_03410"/>
<dbReference type="OrthoDB" id="2354159at2"/>
<name>A0A385YR47_9BACL</name>
<sequence>MEYKRQESFRHTFHEPVPALYRLVSSDGIAQEDTACVMMDMSPSGVRVYSKFDIYMVPGMEVPIEVEVVLTNQPIKMSGRVIWKRAHFDGKQYGISIDADEQEQQHIIDELKERRKIEMFQWRSR</sequence>
<evidence type="ECO:0000259" key="1">
    <source>
        <dbReference type="Pfam" id="PF07238"/>
    </source>
</evidence>
<dbReference type="InterPro" id="IPR009875">
    <property type="entry name" value="PilZ_domain"/>
</dbReference>
<organism evidence="2 3">
    <name type="scientific">Paenisporosarcina cavernae</name>
    <dbReference type="NCBI Taxonomy" id="2320858"/>
    <lineage>
        <taxon>Bacteria</taxon>
        <taxon>Bacillati</taxon>
        <taxon>Bacillota</taxon>
        <taxon>Bacilli</taxon>
        <taxon>Bacillales</taxon>
        <taxon>Caryophanaceae</taxon>
        <taxon>Paenisporosarcina</taxon>
    </lineage>
</organism>
<gene>
    <name evidence="2" type="ORF">D3873_03410</name>
</gene>
<proteinExistence type="predicted"/>
<dbReference type="Gene3D" id="2.40.10.220">
    <property type="entry name" value="predicted glycosyltransferase like domains"/>
    <property type="match status" value="1"/>
</dbReference>
<accession>A0A385YR47</accession>
<dbReference type="EMBL" id="CP032418">
    <property type="protein sequence ID" value="AYC28964.1"/>
    <property type="molecule type" value="Genomic_DNA"/>
</dbReference>
<keyword evidence="3" id="KW-1185">Reference proteome</keyword>
<dbReference type="RefSeq" id="WP_119882706.1">
    <property type="nucleotide sequence ID" value="NZ_CP032418.1"/>
</dbReference>
<dbReference type="GO" id="GO:0035438">
    <property type="term" value="F:cyclic-di-GMP binding"/>
    <property type="evidence" value="ECO:0007669"/>
    <property type="project" value="InterPro"/>
</dbReference>
<evidence type="ECO:0000313" key="2">
    <source>
        <dbReference type="EMBL" id="AYC28964.1"/>
    </source>
</evidence>
<protein>
    <submittedName>
        <fullName evidence="2">PilZ domain-containing protein</fullName>
    </submittedName>
</protein>
<dbReference type="Proteomes" id="UP000265725">
    <property type="component" value="Chromosome"/>
</dbReference>
<reference evidence="3" key="1">
    <citation type="submission" date="2018-09" db="EMBL/GenBank/DDBJ databases">
        <authorList>
            <person name="Zhu H."/>
        </authorList>
    </citation>
    <scope>NUCLEOTIDE SEQUENCE [LARGE SCALE GENOMIC DNA]</scope>
    <source>
        <strain evidence="3">K2R23-3</strain>
    </source>
</reference>